<evidence type="ECO:0000313" key="1">
    <source>
        <dbReference type="EMBL" id="AHL22656.1"/>
    </source>
</evidence>
<name>W8P1L5_9EURY</name>
<sequence length="233" mass="26020">MESRTAEMPFSADWEAVRWVTSKPRELFKSLPFEAEVSGEEPFDVQIRIRRRLFKFEFSGRMNVAFADSTATYVMKGPKGLLILSASVDGDVLQSRASADLVERFLGRKLEALVNGFALAVCRFSESYRRIVGKILPTGEGEFYIKDMASDDLPHLLRYLRFSLGNGTFSLRGKGNGEEFRITVENDVVKSIEHESSGGSAIVEVNKPLLGVGEDDFSGLELGGEYFLSVLRR</sequence>
<reference evidence="1 2" key="1">
    <citation type="submission" date="2014-02" db="EMBL/GenBank/DDBJ databases">
        <title>Genome Sequence of an Hyperthermophilic Archaeon, Thermococcus nautili 30-1, producing viral vesicles.</title>
        <authorList>
            <person name="Oberto J."/>
            <person name="Gaudin M."/>
            <person name="Cossu M."/>
            <person name="Gorlas A."/>
            <person name="Slesarev A."/>
            <person name="Marguet E."/>
            <person name="Forterre P."/>
        </authorList>
    </citation>
    <scope>NUCLEOTIDE SEQUENCE [LARGE SCALE GENOMIC DNA]</scope>
    <source>
        <strain evidence="1 2">30-1</strain>
    </source>
</reference>
<dbReference type="STRING" id="195522.BD01_1039"/>
<dbReference type="Proteomes" id="UP000019434">
    <property type="component" value="Chromosome"/>
</dbReference>
<dbReference type="RefSeq" id="WP_042690704.1">
    <property type="nucleotide sequence ID" value="NZ_CP007264.1"/>
</dbReference>
<dbReference type="eggNOG" id="arCOG07265">
    <property type="taxonomic scope" value="Archaea"/>
</dbReference>
<dbReference type="AlphaFoldDB" id="W8P1L5"/>
<dbReference type="KEGG" id="tnu:BD01_1039"/>
<keyword evidence="2" id="KW-1185">Reference proteome</keyword>
<proteinExistence type="predicted"/>
<protein>
    <submittedName>
        <fullName evidence="1">Uncharacterized protein</fullName>
    </submittedName>
</protein>
<accession>W8P1L5</accession>
<evidence type="ECO:0000313" key="2">
    <source>
        <dbReference type="Proteomes" id="UP000019434"/>
    </source>
</evidence>
<dbReference type="HOGENOM" id="CLU_1187829_0_0_2"/>
<dbReference type="OrthoDB" id="89671at2157"/>
<organism evidence="1 2">
    <name type="scientific">Thermococcus nautili</name>
    <dbReference type="NCBI Taxonomy" id="195522"/>
    <lineage>
        <taxon>Archaea</taxon>
        <taxon>Methanobacteriati</taxon>
        <taxon>Methanobacteriota</taxon>
        <taxon>Thermococci</taxon>
        <taxon>Thermococcales</taxon>
        <taxon>Thermococcaceae</taxon>
        <taxon>Thermococcus</taxon>
    </lineage>
</organism>
<dbReference type="EMBL" id="CP007264">
    <property type="protein sequence ID" value="AHL22656.1"/>
    <property type="molecule type" value="Genomic_DNA"/>
</dbReference>
<gene>
    <name evidence="1" type="ORF">BD01_1039</name>
</gene>
<dbReference type="GeneID" id="82171286"/>